<gene>
    <name evidence="1" type="ORF">KIN20_012365</name>
</gene>
<comment type="caution">
    <text evidence="1">The sequence shown here is derived from an EMBL/GenBank/DDBJ whole genome shotgun (WGS) entry which is preliminary data.</text>
</comment>
<dbReference type="AlphaFoldDB" id="A0AAD5MAL9"/>
<evidence type="ECO:0000313" key="2">
    <source>
        <dbReference type="Proteomes" id="UP001196413"/>
    </source>
</evidence>
<proteinExistence type="predicted"/>
<reference evidence="1" key="1">
    <citation type="submission" date="2021-06" db="EMBL/GenBank/DDBJ databases">
        <title>Parelaphostrongylus tenuis whole genome reference sequence.</title>
        <authorList>
            <person name="Garwood T.J."/>
            <person name="Larsen P.A."/>
            <person name="Fountain-Jones N.M."/>
            <person name="Garbe J.R."/>
            <person name="Macchietto M.G."/>
            <person name="Kania S.A."/>
            <person name="Gerhold R.W."/>
            <person name="Richards J.E."/>
            <person name="Wolf T.M."/>
        </authorList>
    </citation>
    <scope>NUCLEOTIDE SEQUENCE</scope>
    <source>
        <strain evidence="1">MNPRO001-30</strain>
        <tissue evidence="1">Meninges</tissue>
    </source>
</reference>
<protein>
    <submittedName>
        <fullName evidence="1">Uncharacterized protein</fullName>
    </submittedName>
</protein>
<sequence length="51" mass="5602">MLNITNTTLAGLRSELIKLLLLRSREIGSEEIKTAETLATDTISIVLLCTK</sequence>
<evidence type="ECO:0000313" key="1">
    <source>
        <dbReference type="EMBL" id="KAJ1355095.1"/>
    </source>
</evidence>
<organism evidence="1 2">
    <name type="scientific">Parelaphostrongylus tenuis</name>
    <name type="common">Meningeal worm</name>
    <dbReference type="NCBI Taxonomy" id="148309"/>
    <lineage>
        <taxon>Eukaryota</taxon>
        <taxon>Metazoa</taxon>
        <taxon>Ecdysozoa</taxon>
        <taxon>Nematoda</taxon>
        <taxon>Chromadorea</taxon>
        <taxon>Rhabditida</taxon>
        <taxon>Rhabditina</taxon>
        <taxon>Rhabditomorpha</taxon>
        <taxon>Strongyloidea</taxon>
        <taxon>Metastrongylidae</taxon>
        <taxon>Parelaphostrongylus</taxon>
    </lineage>
</organism>
<keyword evidence="2" id="KW-1185">Reference proteome</keyword>
<name>A0AAD5MAL9_PARTN</name>
<dbReference type="EMBL" id="JAHQIW010002338">
    <property type="protein sequence ID" value="KAJ1355095.1"/>
    <property type="molecule type" value="Genomic_DNA"/>
</dbReference>
<accession>A0AAD5MAL9</accession>
<dbReference type="Proteomes" id="UP001196413">
    <property type="component" value="Unassembled WGS sequence"/>
</dbReference>